<gene>
    <name evidence="2" type="ORF">Poly59_03060</name>
</gene>
<sequence>MPDLPSSDPPPFDPLEEWLGIPSDQQPPNLYRLLGVELFESNVDLMNQAADRHLSELHFAANGPHAEVAESISNQVSLARLTLCDEVKKARYDADLRRELEGQAVRDEVPPVLSDLSLPMPVDSDVAILGRADAVVVRPQRRAFRWKSAVSQLVSVFVLLVLPVSLFVGSPRLRQAIGKLLLPVTKVAVDVSPADQGNAVVHGDPPLDVVSSTGPVANDLKEESESPLVSSPNLVEPSSGMHSAMASESPTSTESMSTSTKQDPVAADSDVENSMTDRPNPVVEPERNRANEMLLRSADQMASSPFPLVSEVIGVKLDIDSAKRAYRLQDVTDQDQLFVEGIAGVVVSSKISPEPGELSFDSPTEIVFDDMYELKLELRLIRVTEDNSIAVSGEWTFTIAGLKDTPFSISRIKKMRLQVTRPLGVAMNRHAGLLVDQTRVRGFLSSNDYGQRRAAEAKLKIIDQQLAAMSGEVTQGQAMLLDFNGFADRIDQIQRQGELTIRVTRGAK</sequence>
<dbReference type="Proteomes" id="UP000317977">
    <property type="component" value="Unassembled WGS sequence"/>
</dbReference>
<comment type="caution">
    <text evidence="2">The sequence shown here is derived from an EMBL/GenBank/DDBJ whole genome shotgun (WGS) entry which is preliminary data.</text>
</comment>
<keyword evidence="3" id="KW-1185">Reference proteome</keyword>
<feature type="compositionally biased region" description="Low complexity" evidence="1">
    <location>
        <begin position="243"/>
        <end position="260"/>
    </location>
</feature>
<feature type="region of interest" description="Disordered" evidence="1">
    <location>
        <begin position="198"/>
        <end position="284"/>
    </location>
</feature>
<dbReference type="AlphaFoldDB" id="A0A5C6FCN2"/>
<accession>A0A5C6FCN2</accession>
<evidence type="ECO:0008006" key="4">
    <source>
        <dbReference type="Google" id="ProtNLM"/>
    </source>
</evidence>
<evidence type="ECO:0000313" key="3">
    <source>
        <dbReference type="Proteomes" id="UP000317977"/>
    </source>
</evidence>
<name>A0A5C6FCN2_9BACT</name>
<protein>
    <recommendedName>
        <fullName evidence="4">J domain-containing protein</fullName>
    </recommendedName>
</protein>
<evidence type="ECO:0000256" key="1">
    <source>
        <dbReference type="SAM" id="MobiDB-lite"/>
    </source>
</evidence>
<dbReference type="RefSeq" id="WP_146532306.1">
    <property type="nucleotide sequence ID" value="NZ_SJPX01000001.1"/>
</dbReference>
<dbReference type="EMBL" id="SJPX01000001">
    <property type="protein sequence ID" value="TWU57399.1"/>
    <property type="molecule type" value="Genomic_DNA"/>
</dbReference>
<proteinExistence type="predicted"/>
<evidence type="ECO:0000313" key="2">
    <source>
        <dbReference type="EMBL" id="TWU57399.1"/>
    </source>
</evidence>
<dbReference type="OrthoDB" id="291302at2"/>
<reference evidence="2 3" key="1">
    <citation type="submission" date="2019-02" db="EMBL/GenBank/DDBJ databases">
        <title>Deep-cultivation of Planctomycetes and their phenomic and genomic characterization uncovers novel biology.</title>
        <authorList>
            <person name="Wiegand S."/>
            <person name="Jogler M."/>
            <person name="Boedeker C."/>
            <person name="Pinto D."/>
            <person name="Vollmers J."/>
            <person name="Rivas-Marin E."/>
            <person name="Kohn T."/>
            <person name="Peeters S.H."/>
            <person name="Heuer A."/>
            <person name="Rast P."/>
            <person name="Oberbeckmann S."/>
            <person name="Bunk B."/>
            <person name="Jeske O."/>
            <person name="Meyerdierks A."/>
            <person name="Storesund J.E."/>
            <person name="Kallscheuer N."/>
            <person name="Luecker S."/>
            <person name="Lage O.M."/>
            <person name="Pohl T."/>
            <person name="Merkel B.J."/>
            <person name="Hornburger P."/>
            <person name="Mueller R.-W."/>
            <person name="Bruemmer F."/>
            <person name="Labrenz M."/>
            <person name="Spormann A.M."/>
            <person name="Op Den Camp H."/>
            <person name="Overmann J."/>
            <person name="Amann R."/>
            <person name="Jetten M.S.M."/>
            <person name="Mascher T."/>
            <person name="Medema M.H."/>
            <person name="Devos D.P."/>
            <person name="Kaster A.-K."/>
            <person name="Ovreas L."/>
            <person name="Rohde M."/>
            <person name="Galperin M.Y."/>
            <person name="Jogler C."/>
        </authorList>
    </citation>
    <scope>NUCLEOTIDE SEQUENCE [LARGE SCALE GENOMIC DNA]</scope>
    <source>
        <strain evidence="2 3">Poly59</strain>
    </source>
</reference>
<organism evidence="2 3">
    <name type="scientific">Rubripirellula reticaptiva</name>
    <dbReference type="NCBI Taxonomy" id="2528013"/>
    <lineage>
        <taxon>Bacteria</taxon>
        <taxon>Pseudomonadati</taxon>
        <taxon>Planctomycetota</taxon>
        <taxon>Planctomycetia</taxon>
        <taxon>Pirellulales</taxon>
        <taxon>Pirellulaceae</taxon>
        <taxon>Rubripirellula</taxon>
    </lineage>
</organism>